<organism evidence="1 2">
    <name type="scientific">Stegodyphus mimosarum</name>
    <name type="common">African social velvet spider</name>
    <dbReference type="NCBI Taxonomy" id="407821"/>
    <lineage>
        <taxon>Eukaryota</taxon>
        <taxon>Metazoa</taxon>
        <taxon>Ecdysozoa</taxon>
        <taxon>Arthropoda</taxon>
        <taxon>Chelicerata</taxon>
        <taxon>Arachnida</taxon>
        <taxon>Araneae</taxon>
        <taxon>Araneomorphae</taxon>
        <taxon>Entelegynae</taxon>
        <taxon>Eresoidea</taxon>
        <taxon>Eresidae</taxon>
        <taxon>Stegodyphus</taxon>
    </lineage>
</organism>
<name>A0A087UG06_STEMI</name>
<reference evidence="1 2" key="1">
    <citation type="submission" date="2013-11" db="EMBL/GenBank/DDBJ databases">
        <title>Genome sequencing of Stegodyphus mimosarum.</title>
        <authorList>
            <person name="Bechsgaard J."/>
        </authorList>
    </citation>
    <scope>NUCLEOTIDE SEQUENCE [LARGE SCALE GENOMIC DNA]</scope>
</reference>
<keyword evidence="2" id="KW-1185">Reference proteome</keyword>
<dbReference type="EMBL" id="KK119643">
    <property type="protein sequence ID" value="KFM76295.1"/>
    <property type="molecule type" value="Genomic_DNA"/>
</dbReference>
<sequence>MHLCERKESMDGFEWRCRKQGKVNMHDICRSIRKGLWFSHSHFSICDILRITTCWFLKMRNECVIQEVKVHQHAVVDWFMFCRELCMMTVINDSVMIGGKGMIVEVGESKFGKMKYGRVTRGIVRGTNRCFFFFFLERLRVDRS</sequence>
<proteinExistence type="predicted"/>
<evidence type="ECO:0000313" key="2">
    <source>
        <dbReference type="Proteomes" id="UP000054359"/>
    </source>
</evidence>
<gene>
    <name evidence="1" type="ORF">X975_13952</name>
</gene>
<dbReference type="Proteomes" id="UP000054359">
    <property type="component" value="Unassembled WGS sequence"/>
</dbReference>
<protein>
    <submittedName>
        <fullName evidence="1">Uncharacterized protein</fullName>
    </submittedName>
</protein>
<accession>A0A087UG06</accession>
<evidence type="ECO:0000313" key="1">
    <source>
        <dbReference type="EMBL" id="KFM76295.1"/>
    </source>
</evidence>
<feature type="non-terminal residue" evidence="1">
    <location>
        <position position="144"/>
    </location>
</feature>
<dbReference type="AlphaFoldDB" id="A0A087UG06"/>